<evidence type="ECO:0000313" key="13">
    <source>
        <dbReference type="Proteomes" id="UP000055590"/>
    </source>
</evidence>
<keyword evidence="9 10" id="KW-0472">Membrane</keyword>
<evidence type="ECO:0000256" key="3">
    <source>
        <dbReference type="ARBA" id="ARBA00022449"/>
    </source>
</evidence>
<dbReference type="InterPro" id="IPR006037">
    <property type="entry name" value="RCK_C"/>
</dbReference>
<keyword evidence="4" id="KW-1003">Cell membrane</keyword>
<feature type="transmembrane region" description="Helical" evidence="10">
    <location>
        <begin position="29"/>
        <end position="48"/>
    </location>
</feature>
<dbReference type="EMBL" id="CP012332">
    <property type="protein sequence ID" value="AKU92033.1"/>
    <property type="molecule type" value="Genomic_DNA"/>
</dbReference>
<evidence type="ECO:0000256" key="6">
    <source>
        <dbReference type="ARBA" id="ARBA00022692"/>
    </source>
</evidence>
<feature type="transmembrane region" description="Helical" evidence="10">
    <location>
        <begin position="328"/>
        <end position="346"/>
    </location>
</feature>
<dbReference type="SUPFAM" id="SSF116726">
    <property type="entry name" value="TrkA C-terminal domain-like"/>
    <property type="match status" value="1"/>
</dbReference>
<evidence type="ECO:0000313" key="12">
    <source>
        <dbReference type="EMBL" id="AKU92033.1"/>
    </source>
</evidence>
<organism evidence="12 13">
    <name type="scientific">Vulgatibacter incomptus</name>
    <dbReference type="NCBI Taxonomy" id="1391653"/>
    <lineage>
        <taxon>Bacteria</taxon>
        <taxon>Pseudomonadati</taxon>
        <taxon>Myxococcota</taxon>
        <taxon>Myxococcia</taxon>
        <taxon>Myxococcales</taxon>
        <taxon>Cystobacterineae</taxon>
        <taxon>Vulgatibacteraceae</taxon>
        <taxon>Vulgatibacter</taxon>
    </lineage>
</organism>
<dbReference type="STRING" id="1391653.AKJ08_2420"/>
<feature type="transmembrane region" description="Helical" evidence="10">
    <location>
        <begin position="293"/>
        <end position="316"/>
    </location>
</feature>
<keyword evidence="5" id="KW-0633">Potassium transport</keyword>
<feature type="transmembrane region" description="Helical" evidence="10">
    <location>
        <begin position="82"/>
        <end position="106"/>
    </location>
</feature>
<dbReference type="GO" id="GO:0015297">
    <property type="term" value="F:antiporter activity"/>
    <property type="evidence" value="ECO:0007669"/>
    <property type="project" value="UniProtKB-KW"/>
</dbReference>
<dbReference type="PROSITE" id="PS51202">
    <property type="entry name" value="RCK_C"/>
    <property type="match status" value="1"/>
</dbReference>
<keyword evidence="7 10" id="KW-1133">Transmembrane helix</keyword>
<feature type="transmembrane region" description="Helical" evidence="10">
    <location>
        <begin position="185"/>
        <end position="204"/>
    </location>
</feature>
<dbReference type="Gene3D" id="3.30.70.1450">
    <property type="entry name" value="Regulator of K+ conductance, C-terminal domain"/>
    <property type="match status" value="1"/>
</dbReference>
<dbReference type="KEGG" id="vin:AKJ08_2420"/>
<evidence type="ECO:0000256" key="4">
    <source>
        <dbReference type="ARBA" id="ARBA00022475"/>
    </source>
</evidence>
<dbReference type="GO" id="GO:0005886">
    <property type="term" value="C:plasma membrane"/>
    <property type="evidence" value="ECO:0007669"/>
    <property type="project" value="UniProtKB-SubCell"/>
</dbReference>
<dbReference type="PANTHER" id="PTHR32507:SF7">
    <property type="entry name" value="K(+)_H(+) ANTIPORTER NHAP2"/>
    <property type="match status" value="1"/>
</dbReference>
<dbReference type="InterPro" id="IPR036721">
    <property type="entry name" value="RCK_C_sf"/>
</dbReference>
<evidence type="ECO:0000259" key="11">
    <source>
        <dbReference type="PROSITE" id="PS51202"/>
    </source>
</evidence>
<dbReference type="RefSeq" id="WP_050726260.1">
    <property type="nucleotide sequence ID" value="NZ_CP012332.1"/>
</dbReference>
<dbReference type="AlphaFoldDB" id="A0A0K1PES3"/>
<dbReference type="GO" id="GO:0006813">
    <property type="term" value="P:potassium ion transport"/>
    <property type="evidence" value="ECO:0007669"/>
    <property type="project" value="UniProtKB-KW"/>
</dbReference>
<evidence type="ECO:0000256" key="9">
    <source>
        <dbReference type="ARBA" id="ARBA00023136"/>
    </source>
</evidence>
<keyword evidence="8" id="KW-0406">Ion transport</keyword>
<keyword evidence="5" id="KW-0630">Potassium</keyword>
<dbReference type="Pfam" id="PF02080">
    <property type="entry name" value="TrkA_C"/>
    <property type="match status" value="1"/>
</dbReference>
<dbReference type="Pfam" id="PF00999">
    <property type="entry name" value="Na_H_Exchanger"/>
    <property type="match status" value="1"/>
</dbReference>
<dbReference type="InterPro" id="IPR038770">
    <property type="entry name" value="Na+/solute_symporter_sf"/>
</dbReference>
<feature type="transmembrane region" description="Helical" evidence="10">
    <location>
        <begin position="54"/>
        <end position="75"/>
    </location>
</feature>
<evidence type="ECO:0000256" key="10">
    <source>
        <dbReference type="SAM" id="Phobius"/>
    </source>
</evidence>
<name>A0A0K1PES3_9BACT</name>
<keyword evidence="6 10" id="KW-0812">Transmembrane</keyword>
<accession>A0A0K1PES3</accession>
<feature type="transmembrane region" description="Helical" evidence="10">
    <location>
        <begin position="358"/>
        <end position="381"/>
    </location>
</feature>
<sequence length="496" mass="53178">MDVAYILAPVLLIAVVLAAVLLERLSVPVILVALGAGIAFGSDVLNLWPFDNVLLTNQVANMALVFILFHGGFVTKRSDFRAVALPAGGLATWGVLLTAAITYACLRWGLGWSFEKSVLLSVIISSTDAAAIFSILRRQSLPPRLSSTVEIESAANDPMAILLTVVAVTAFASGEADGAAMVVEFFWKFTAGPIVGFLLAKSSLWTFNRLRPQDRGYYYVLFLGVVLLTYGIAEAANASGMLAVFTAGFVMGNRPFVHKQGVLNFSEAISAIANIGMFVLMGLLVFPRDWSGLWVQGTLLFLVLTFVARPLAVFLGTMGMRFGTKNKLFASWAGLRGAVPIVLATYPSAAGLALGEEVFNLVFFAVLLSILIQGSTMGTLAKWMGLSEPSRPKPLFNLDLITMAHSDYDLFAVDLPDPRGAPGPRIRDLNLPEGSVITLVTRGTEVVIPKGNTRLQGWDQVTVLAHAPDEDRVRAALLEPFTAKEADAAEALPSTT</sequence>
<feature type="transmembrane region" description="Helical" evidence="10">
    <location>
        <begin position="216"/>
        <end position="233"/>
    </location>
</feature>
<proteinExistence type="predicted"/>
<dbReference type="NCBIfam" id="NF003716">
    <property type="entry name" value="PRK05326.1-3"/>
    <property type="match status" value="1"/>
</dbReference>
<keyword evidence="3" id="KW-0050">Antiport</keyword>
<feature type="transmembrane region" description="Helical" evidence="10">
    <location>
        <begin position="6"/>
        <end position="22"/>
    </location>
</feature>
<feature type="domain" description="RCK C-terminal" evidence="11">
    <location>
        <begin position="398"/>
        <end position="479"/>
    </location>
</feature>
<evidence type="ECO:0000256" key="2">
    <source>
        <dbReference type="ARBA" id="ARBA00022448"/>
    </source>
</evidence>
<evidence type="ECO:0000256" key="5">
    <source>
        <dbReference type="ARBA" id="ARBA00022538"/>
    </source>
</evidence>
<gene>
    <name evidence="12" type="ORF">AKJ08_2420</name>
</gene>
<dbReference type="Proteomes" id="UP000055590">
    <property type="component" value="Chromosome"/>
</dbReference>
<dbReference type="GO" id="GO:0008324">
    <property type="term" value="F:monoatomic cation transmembrane transporter activity"/>
    <property type="evidence" value="ECO:0007669"/>
    <property type="project" value="InterPro"/>
</dbReference>
<dbReference type="GO" id="GO:1902600">
    <property type="term" value="P:proton transmembrane transport"/>
    <property type="evidence" value="ECO:0007669"/>
    <property type="project" value="InterPro"/>
</dbReference>
<evidence type="ECO:0000256" key="1">
    <source>
        <dbReference type="ARBA" id="ARBA00004651"/>
    </source>
</evidence>
<keyword evidence="13" id="KW-1185">Reference proteome</keyword>
<comment type="subcellular location">
    <subcellularLocation>
        <location evidence="1">Cell membrane</location>
        <topology evidence="1">Multi-pass membrane protein</topology>
    </subcellularLocation>
</comment>
<reference evidence="12 13" key="1">
    <citation type="submission" date="2015-08" db="EMBL/GenBank/DDBJ databases">
        <authorList>
            <person name="Babu N.S."/>
            <person name="Beckwith C.J."/>
            <person name="Beseler K.G."/>
            <person name="Brison A."/>
            <person name="Carone J.V."/>
            <person name="Caskin T.P."/>
            <person name="Diamond M."/>
            <person name="Durham M.E."/>
            <person name="Foxe J.M."/>
            <person name="Go M."/>
            <person name="Henderson B.A."/>
            <person name="Jones I.B."/>
            <person name="McGettigan J.A."/>
            <person name="Micheletti S.J."/>
            <person name="Nasrallah M.E."/>
            <person name="Ortiz D."/>
            <person name="Piller C.R."/>
            <person name="Privatt S.R."/>
            <person name="Schneider S.L."/>
            <person name="Sharp S."/>
            <person name="Smith T.C."/>
            <person name="Stanton J.D."/>
            <person name="Ullery H.E."/>
            <person name="Wilson R.J."/>
            <person name="Serrano M.G."/>
            <person name="Buck G."/>
            <person name="Lee V."/>
            <person name="Wang Y."/>
            <person name="Carvalho R."/>
            <person name="Voegtly L."/>
            <person name="Shi R."/>
            <person name="Duckworth R."/>
            <person name="Johnson A."/>
            <person name="Loviza R."/>
            <person name="Walstead R."/>
            <person name="Shah Z."/>
            <person name="Kiflezghi M."/>
            <person name="Wade K."/>
            <person name="Ball S.L."/>
            <person name="Bradley K.W."/>
            <person name="Asai D.J."/>
            <person name="Bowman C.A."/>
            <person name="Russell D.A."/>
            <person name="Pope W.H."/>
            <person name="Jacobs-Sera D."/>
            <person name="Hendrix R.W."/>
            <person name="Hatfull G.F."/>
        </authorList>
    </citation>
    <scope>NUCLEOTIDE SEQUENCE [LARGE SCALE GENOMIC DNA]</scope>
    <source>
        <strain evidence="12 13">DSM 27710</strain>
    </source>
</reference>
<evidence type="ECO:0000256" key="7">
    <source>
        <dbReference type="ARBA" id="ARBA00022989"/>
    </source>
</evidence>
<dbReference type="NCBIfam" id="NF003715">
    <property type="entry name" value="PRK05326.1-2"/>
    <property type="match status" value="1"/>
</dbReference>
<dbReference type="InterPro" id="IPR006153">
    <property type="entry name" value="Cation/H_exchanger_TM"/>
</dbReference>
<dbReference type="Gene3D" id="1.20.1530.20">
    <property type="match status" value="1"/>
</dbReference>
<evidence type="ECO:0000256" key="8">
    <source>
        <dbReference type="ARBA" id="ARBA00023065"/>
    </source>
</evidence>
<dbReference type="PANTHER" id="PTHR32507">
    <property type="entry name" value="NA(+)/H(+) ANTIPORTER 1"/>
    <property type="match status" value="1"/>
</dbReference>
<keyword evidence="2" id="KW-0813">Transport</keyword>
<protein>
    <submittedName>
        <fullName evidence="12">Sodium/hydrogen exchanger</fullName>
    </submittedName>
</protein>
<feature type="transmembrane region" description="Helical" evidence="10">
    <location>
        <begin position="268"/>
        <end position="287"/>
    </location>
</feature>